<feature type="compositionally biased region" description="Basic residues" evidence="1">
    <location>
        <begin position="12"/>
        <end position="28"/>
    </location>
</feature>
<feature type="non-terminal residue" evidence="2">
    <location>
        <position position="1"/>
    </location>
</feature>
<reference evidence="2" key="1">
    <citation type="journal article" date="2008" name="Curr. Sci.">
        <title>A cDNA-AFLP approach to look for differentially expressed gene fragments in dioecious pointed gourd (Trichosanthes dioica Roxb.) for understanding sex expression.</title>
        <authorList>
            <person name="Roy S.K."/>
            <person name="Gangopadhyay G."/>
            <person name="Ghose K."/>
            <person name="Dey S."/>
            <person name="Basu D."/>
            <person name="Mukherjee K.K."/>
        </authorList>
    </citation>
    <scope>NUCLEOTIDE SEQUENCE</scope>
</reference>
<accession>A3F4B3</accession>
<protein>
    <submittedName>
        <fullName evidence="2">Uncharacterized protein</fullName>
    </submittedName>
</protein>
<feature type="non-terminal residue" evidence="2">
    <location>
        <position position="56"/>
    </location>
</feature>
<name>A3F4B3_TRIDB</name>
<proteinExistence type="evidence at transcript level"/>
<evidence type="ECO:0000313" key="2">
    <source>
        <dbReference type="EMBL" id="ABN50041.1"/>
    </source>
</evidence>
<dbReference type="EMBL" id="EF192067">
    <property type="protein sequence ID" value="ABN50041.1"/>
    <property type="molecule type" value="mRNA"/>
</dbReference>
<feature type="region of interest" description="Disordered" evidence="1">
    <location>
        <begin position="1"/>
        <end position="40"/>
    </location>
</feature>
<dbReference type="AlphaFoldDB" id="A3F4B3"/>
<sequence>TPVFQKGSPTQRRLHKCTHRTKRRRKIRCPGPLRPPKLPQKSKLKWHSWVTHSTFF</sequence>
<organism evidence="2">
    <name type="scientific">Trichosanthes dioica</name>
    <name type="common">Pointed gourd</name>
    <dbReference type="NCBI Taxonomy" id="320667"/>
    <lineage>
        <taxon>Eukaryota</taxon>
        <taxon>Viridiplantae</taxon>
        <taxon>Streptophyta</taxon>
        <taxon>Embryophyta</taxon>
        <taxon>Tracheophyta</taxon>
        <taxon>Spermatophyta</taxon>
        <taxon>Magnoliopsida</taxon>
        <taxon>eudicotyledons</taxon>
        <taxon>Gunneridae</taxon>
        <taxon>Pentapetalae</taxon>
        <taxon>rosids</taxon>
        <taxon>fabids</taxon>
        <taxon>Cucurbitales</taxon>
        <taxon>Cucurbitaceae</taxon>
        <taxon>Sicyoeae</taxon>
        <taxon>Trichosanthes</taxon>
    </lineage>
</organism>
<evidence type="ECO:0000256" key="1">
    <source>
        <dbReference type="SAM" id="MobiDB-lite"/>
    </source>
</evidence>